<keyword evidence="2" id="KW-0489">Methyltransferase</keyword>
<dbReference type="InParanoid" id="A0A1X2HC67"/>
<accession>A0A1X2HC67</accession>
<dbReference type="CDD" id="cd02440">
    <property type="entry name" value="AdoMet_MTases"/>
    <property type="match status" value="1"/>
</dbReference>
<dbReference type="InterPro" id="IPR013216">
    <property type="entry name" value="Methyltransf_11"/>
</dbReference>
<evidence type="ECO:0000313" key="3">
    <source>
        <dbReference type="Proteomes" id="UP000242180"/>
    </source>
</evidence>
<proteinExistence type="predicted"/>
<dbReference type="InterPro" id="IPR029063">
    <property type="entry name" value="SAM-dependent_MTases_sf"/>
</dbReference>
<comment type="caution">
    <text evidence="2">The sequence shown here is derived from an EMBL/GenBank/DDBJ whole genome shotgun (WGS) entry which is preliminary data.</text>
</comment>
<dbReference type="PANTHER" id="PTHR43861">
    <property type="entry name" value="TRANS-ACONITATE 2-METHYLTRANSFERASE-RELATED"/>
    <property type="match status" value="1"/>
</dbReference>
<gene>
    <name evidence="2" type="ORF">BCR43DRAFT_491632</name>
</gene>
<dbReference type="OMA" id="WYFPSIG"/>
<keyword evidence="3" id="KW-1185">Reference proteome</keyword>
<dbReference type="Gene3D" id="3.40.50.150">
    <property type="entry name" value="Vaccinia Virus protein VP39"/>
    <property type="match status" value="1"/>
</dbReference>
<dbReference type="OrthoDB" id="6329284at2759"/>
<dbReference type="GO" id="GO:0008757">
    <property type="term" value="F:S-adenosylmethionine-dependent methyltransferase activity"/>
    <property type="evidence" value="ECO:0007669"/>
    <property type="project" value="InterPro"/>
</dbReference>
<dbReference type="GO" id="GO:0032259">
    <property type="term" value="P:methylation"/>
    <property type="evidence" value="ECO:0007669"/>
    <property type="project" value="UniProtKB-KW"/>
</dbReference>
<evidence type="ECO:0000313" key="2">
    <source>
        <dbReference type="EMBL" id="ORY96398.1"/>
    </source>
</evidence>
<evidence type="ECO:0000259" key="1">
    <source>
        <dbReference type="Pfam" id="PF08241"/>
    </source>
</evidence>
<organism evidence="2 3">
    <name type="scientific">Syncephalastrum racemosum</name>
    <name type="common">Filamentous fungus</name>
    <dbReference type="NCBI Taxonomy" id="13706"/>
    <lineage>
        <taxon>Eukaryota</taxon>
        <taxon>Fungi</taxon>
        <taxon>Fungi incertae sedis</taxon>
        <taxon>Mucoromycota</taxon>
        <taxon>Mucoromycotina</taxon>
        <taxon>Mucoromycetes</taxon>
        <taxon>Mucorales</taxon>
        <taxon>Syncephalastraceae</taxon>
        <taxon>Syncephalastrum</taxon>
    </lineage>
</organism>
<dbReference type="PANTHER" id="PTHR43861:SF1">
    <property type="entry name" value="TRANS-ACONITATE 2-METHYLTRANSFERASE"/>
    <property type="match status" value="1"/>
</dbReference>
<sequence>MASEQPKKDHWNADGYVHHASFVPKLGSIILGQLSAQPHEHILDFGCGDGALTRELATRCKSVVGIDASEDMIRLANETSSDIDYYAVDGHHLQAWFDETQSNKRFDAVFSNATLHWLKEPVKAIQSIHHVLKPGGRLAAEFGGFMNCGEIHSALIAAMNRRGFDGKALSPWFFPSPEHYKSLLTANGFDVAHIEHVPRMTELDTDLTGWLKTFAFNFVKVLSTEEERKQVIDEVVEQLRPCYQREDGKWFVMYVRLRVVALKRS</sequence>
<dbReference type="AlphaFoldDB" id="A0A1X2HC67"/>
<keyword evidence="2" id="KW-0808">Transferase</keyword>
<dbReference type="Pfam" id="PF08241">
    <property type="entry name" value="Methyltransf_11"/>
    <property type="match status" value="1"/>
</dbReference>
<dbReference type="EMBL" id="MCGN01000005">
    <property type="protein sequence ID" value="ORY96398.1"/>
    <property type="molecule type" value="Genomic_DNA"/>
</dbReference>
<dbReference type="STRING" id="13706.A0A1X2HC67"/>
<dbReference type="Proteomes" id="UP000242180">
    <property type="component" value="Unassembled WGS sequence"/>
</dbReference>
<protein>
    <submittedName>
        <fullName evidence="2">S-adenosyl-L-methionine-dependent methyltransferase</fullName>
    </submittedName>
</protein>
<feature type="domain" description="Methyltransferase type 11" evidence="1">
    <location>
        <begin position="43"/>
        <end position="139"/>
    </location>
</feature>
<reference evidence="2 3" key="1">
    <citation type="submission" date="2016-07" db="EMBL/GenBank/DDBJ databases">
        <title>Pervasive Adenine N6-methylation of Active Genes in Fungi.</title>
        <authorList>
            <consortium name="DOE Joint Genome Institute"/>
            <person name="Mondo S.J."/>
            <person name="Dannebaum R.O."/>
            <person name="Kuo R.C."/>
            <person name="Labutti K."/>
            <person name="Haridas S."/>
            <person name="Kuo A."/>
            <person name="Salamov A."/>
            <person name="Ahrendt S.R."/>
            <person name="Lipzen A."/>
            <person name="Sullivan W."/>
            <person name="Andreopoulos W.B."/>
            <person name="Clum A."/>
            <person name="Lindquist E."/>
            <person name="Daum C."/>
            <person name="Ramamoorthy G.K."/>
            <person name="Gryganskyi A."/>
            <person name="Culley D."/>
            <person name="Magnuson J.K."/>
            <person name="James T.Y."/>
            <person name="O'Malley M.A."/>
            <person name="Stajich J.E."/>
            <person name="Spatafora J.W."/>
            <person name="Visel A."/>
            <person name="Grigoriev I.V."/>
        </authorList>
    </citation>
    <scope>NUCLEOTIDE SEQUENCE [LARGE SCALE GENOMIC DNA]</scope>
    <source>
        <strain evidence="2 3">NRRL 2496</strain>
    </source>
</reference>
<dbReference type="SUPFAM" id="SSF53335">
    <property type="entry name" value="S-adenosyl-L-methionine-dependent methyltransferases"/>
    <property type="match status" value="1"/>
</dbReference>
<name>A0A1X2HC67_SYNRA</name>